<feature type="region of interest" description="Disordered" evidence="1">
    <location>
        <begin position="562"/>
        <end position="612"/>
    </location>
</feature>
<feature type="compositionally biased region" description="Basic and acidic residues" evidence="1">
    <location>
        <begin position="722"/>
        <end position="737"/>
    </location>
</feature>
<feature type="compositionally biased region" description="Polar residues" evidence="1">
    <location>
        <begin position="776"/>
        <end position="799"/>
    </location>
</feature>
<feature type="compositionally biased region" description="Polar residues" evidence="1">
    <location>
        <begin position="870"/>
        <end position="882"/>
    </location>
</feature>
<dbReference type="AlphaFoldDB" id="A0A8H3AMJ1"/>
<evidence type="ECO:0000256" key="1">
    <source>
        <dbReference type="SAM" id="MobiDB-lite"/>
    </source>
</evidence>
<feature type="compositionally biased region" description="Polar residues" evidence="1">
    <location>
        <begin position="889"/>
        <end position="910"/>
    </location>
</feature>
<feature type="compositionally biased region" description="Pro residues" evidence="1">
    <location>
        <begin position="662"/>
        <end position="704"/>
    </location>
</feature>
<feature type="compositionally biased region" description="Polar residues" evidence="1">
    <location>
        <begin position="957"/>
        <end position="971"/>
    </location>
</feature>
<feature type="region of interest" description="Disordered" evidence="1">
    <location>
        <begin position="647"/>
        <end position="748"/>
    </location>
</feature>
<protein>
    <submittedName>
        <fullName evidence="2">Uncharacterized protein</fullName>
    </submittedName>
</protein>
<accession>A0A8H3AMJ1</accession>
<proteinExistence type="predicted"/>
<feature type="compositionally biased region" description="Polar residues" evidence="1">
    <location>
        <begin position="918"/>
        <end position="934"/>
    </location>
</feature>
<feature type="region of interest" description="Disordered" evidence="1">
    <location>
        <begin position="1044"/>
        <end position="1077"/>
    </location>
</feature>
<feature type="compositionally biased region" description="Low complexity" evidence="1">
    <location>
        <begin position="939"/>
        <end position="956"/>
    </location>
</feature>
<reference evidence="2" key="1">
    <citation type="submission" date="2021-01" db="EMBL/GenBank/DDBJ databases">
        <authorList>
            <person name="Kaushik A."/>
        </authorList>
    </citation>
    <scope>NUCLEOTIDE SEQUENCE</scope>
    <source>
        <strain evidence="2">AG6-10EEA</strain>
    </source>
</reference>
<sequence>MMRRKEGISGLLLGFILVNDVVGWRINTTIYDTDARITYAPQDDFCVQWNKHESWRRCNVWAKPWKSEVYRSQGKQATFHRSLDHEQSTMTINFRGSAIWLYGPPPSQLSVIPVDHKICLQESHQLATSAPVCYRVNVGEAYSVASDCNAPVVIFAKGGLQDQEHRIIVSIGDPVDETDGHRGIQFSHAVYTTDRPTPWPTDEDSWRFREVVMYDTHPLLSYWPKEPSGWSSESYTAEDGSRISWHKLQSRGELNQDEWGVDANITAGAVAMYGIPKAHITETGSLADICVRIDSGPCEIIDVKHAYLSTEHHHEAVLLWRNQALDSYKQTHISARLMKTGDTNLRVFPFKAIHYFEQQEYSSPDPPVGYTEDVVLAHDNQAIVYHPGRRCVKYSSWWCTKWFDPWTWKEAGPSGSVVTYRSTVSSYRTTEDPSITLDFQGSAVSVYGAPKSFMKDGFASQHVCINDECHIVDTTQAYLNAPETPIKSAARIHALQRSGASNMTKSAIHSELDPVLIWGMTGLDDKVQHSLRLGLAGLPSNDNAEMSIAKVVYTKVTYEYGQPRADTPAPQPDRTYGGPVNPPHAINWGPRPDPARRQLPSRCIHTQPPYRSSPTNWSLLLQCIIWPVLGLWGLNSLRKRWVASCGNTTGNYERVPIRPRTPHPPYAPRPPAPRRPAPPPFQPSPPPRPNPPPVQPQPRPPPQPTHQHSGLNLTDPSTSHPDPNDYKSKKPIPKSDLEFPGPRRTPVLFDPLITPELLNATTQEQNNVGPCPGYNIASSKSEYTDSVQKQPSTSSQRTVHSPADTLAPTQSATIHPLLPAQNAAGPIPDYRSNHSTQRAPSLAAINPTPSHTSPAIRTVVPSTRIPVNNVAHQSRPTVHPTSQVPPKPNLASSVNDTTSAARTSTSNDATSRPDRVVQATSTARTPSTHTNLQPAPNPSQHSTTHQSQHQNTVTTSRAESSSPGPQESAYTPGSEIAQWVRSQGYRIDGLLNVNAGNEHAGPNAGPRRNQGQARSAIPPFNPGSHDTLDQENADWHAWRRIVEETGRVPPNFGRGGRGEVPATAGTDARRPRANNQR</sequence>
<feature type="region of interest" description="Disordered" evidence="1">
    <location>
        <begin position="996"/>
        <end position="1029"/>
    </location>
</feature>
<gene>
    <name evidence="2" type="ORF">RDB_LOCUS21060</name>
</gene>
<evidence type="ECO:0000313" key="2">
    <source>
        <dbReference type="EMBL" id="CAE6428904.1"/>
    </source>
</evidence>
<organism evidence="2 3">
    <name type="scientific">Rhizoctonia solani</name>
    <dbReference type="NCBI Taxonomy" id="456999"/>
    <lineage>
        <taxon>Eukaryota</taxon>
        <taxon>Fungi</taxon>
        <taxon>Dikarya</taxon>
        <taxon>Basidiomycota</taxon>
        <taxon>Agaricomycotina</taxon>
        <taxon>Agaricomycetes</taxon>
        <taxon>Cantharellales</taxon>
        <taxon>Ceratobasidiaceae</taxon>
        <taxon>Rhizoctonia</taxon>
    </lineage>
</organism>
<dbReference type="EMBL" id="CAJMXA010000391">
    <property type="protein sequence ID" value="CAE6428904.1"/>
    <property type="molecule type" value="Genomic_DNA"/>
</dbReference>
<feature type="region of interest" description="Disordered" evidence="1">
    <location>
        <begin position="870"/>
        <end position="972"/>
    </location>
</feature>
<feature type="region of interest" description="Disordered" evidence="1">
    <location>
        <begin position="761"/>
        <end position="855"/>
    </location>
</feature>
<comment type="caution">
    <text evidence="2">The sequence shown here is derived from an EMBL/GenBank/DDBJ whole genome shotgun (WGS) entry which is preliminary data.</text>
</comment>
<name>A0A8H3AMJ1_9AGAM</name>
<dbReference type="Proteomes" id="UP000663853">
    <property type="component" value="Unassembled WGS sequence"/>
</dbReference>
<feature type="compositionally biased region" description="Polar residues" evidence="1">
    <location>
        <begin position="705"/>
        <end position="721"/>
    </location>
</feature>
<evidence type="ECO:0000313" key="3">
    <source>
        <dbReference type="Proteomes" id="UP000663853"/>
    </source>
</evidence>